<feature type="compositionally biased region" description="Basic and acidic residues" evidence="1">
    <location>
        <begin position="92"/>
        <end position="108"/>
    </location>
</feature>
<gene>
    <name evidence="2" type="ORF">SDC9_176051</name>
</gene>
<feature type="compositionally biased region" description="Basic and acidic residues" evidence="1">
    <location>
        <begin position="120"/>
        <end position="129"/>
    </location>
</feature>
<evidence type="ECO:0000256" key="1">
    <source>
        <dbReference type="SAM" id="MobiDB-lite"/>
    </source>
</evidence>
<proteinExistence type="predicted"/>
<organism evidence="2">
    <name type="scientific">bioreactor metagenome</name>
    <dbReference type="NCBI Taxonomy" id="1076179"/>
    <lineage>
        <taxon>unclassified sequences</taxon>
        <taxon>metagenomes</taxon>
        <taxon>ecological metagenomes</taxon>
    </lineage>
</organism>
<accession>A0A645GS00</accession>
<dbReference type="EMBL" id="VSSQ01078967">
    <property type="protein sequence ID" value="MPN28609.1"/>
    <property type="molecule type" value="Genomic_DNA"/>
</dbReference>
<sequence length="161" mass="18786">MGFSLLLGCFFVEVFGIIVLSEEPFVQPESHSAKRQNDESSDLVFDKEAESPLRQIKNGVNFEIFQCRQSGNNYEKRCNPRDARPEFPFQESGEKRVKPDQKNHDQNKPECTADAINRTNSRDGKRNSETECEVIHWVEQWLEQKIVDQFTPFDRQYLIAL</sequence>
<name>A0A645GS00_9ZZZZ</name>
<evidence type="ECO:0000313" key="2">
    <source>
        <dbReference type="EMBL" id="MPN28609.1"/>
    </source>
</evidence>
<feature type="region of interest" description="Disordered" evidence="1">
    <location>
        <begin position="72"/>
        <end position="129"/>
    </location>
</feature>
<protein>
    <submittedName>
        <fullName evidence="2">Uncharacterized protein</fullName>
    </submittedName>
</protein>
<comment type="caution">
    <text evidence="2">The sequence shown here is derived from an EMBL/GenBank/DDBJ whole genome shotgun (WGS) entry which is preliminary data.</text>
</comment>
<dbReference type="AlphaFoldDB" id="A0A645GS00"/>
<reference evidence="2" key="1">
    <citation type="submission" date="2019-08" db="EMBL/GenBank/DDBJ databases">
        <authorList>
            <person name="Kucharzyk K."/>
            <person name="Murdoch R.W."/>
            <person name="Higgins S."/>
            <person name="Loffler F."/>
        </authorList>
    </citation>
    <scope>NUCLEOTIDE SEQUENCE</scope>
</reference>
<feature type="compositionally biased region" description="Basic and acidic residues" evidence="1">
    <location>
        <begin position="74"/>
        <end position="85"/>
    </location>
</feature>